<reference evidence="1" key="1">
    <citation type="submission" date="2021-06" db="EMBL/GenBank/DDBJ databases">
        <authorList>
            <person name="Kallberg Y."/>
            <person name="Tangrot J."/>
            <person name="Rosling A."/>
        </authorList>
    </citation>
    <scope>NUCLEOTIDE SEQUENCE</scope>
    <source>
        <strain evidence="1">MA453B</strain>
    </source>
</reference>
<feature type="non-terminal residue" evidence="1">
    <location>
        <position position="1"/>
    </location>
</feature>
<accession>A0A9N9KB30</accession>
<comment type="caution">
    <text evidence="1">The sequence shown here is derived from an EMBL/GenBank/DDBJ whole genome shotgun (WGS) entry which is preliminary data.</text>
</comment>
<sequence length="53" mass="6248">TNMKNQFEIIAKNTAVEVDFSKDIKKYLYCLLSEDIKNTLLKVKKLLDKDTWP</sequence>
<organism evidence="1 2">
    <name type="scientific">Dentiscutata erythropus</name>
    <dbReference type="NCBI Taxonomy" id="1348616"/>
    <lineage>
        <taxon>Eukaryota</taxon>
        <taxon>Fungi</taxon>
        <taxon>Fungi incertae sedis</taxon>
        <taxon>Mucoromycota</taxon>
        <taxon>Glomeromycotina</taxon>
        <taxon>Glomeromycetes</taxon>
        <taxon>Diversisporales</taxon>
        <taxon>Gigasporaceae</taxon>
        <taxon>Dentiscutata</taxon>
    </lineage>
</organism>
<dbReference type="OrthoDB" id="2423099at2759"/>
<dbReference type="AlphaFoldDB" id="A0A9N9KB30"/>
<evidence type="ECO:0000313" key="1">
    <source>
        <dbReference type="EMBL" id="CAG8816011.1"/>
    </source>
</evidence>
<protein>
    <submittedName>
        <fullName evidence="1">22225_t:CDS:1</fullName>
    </submittedName>
</protein>
<keyword evidence="2" id="KW-1185">Reference proteome</keyword>
<gene>
    <name evidence="1" type="ORF">DERYTH_LOCUS26210</name>
</gene>
<name>A0A9N9KB30_9GLOM</name>
<proteinExistence type="predicted"/>
<dbReference type="EMBL" id="CAJVPY010053337">
    <property type="protein sequence ID" value="CAG8816011.1"/>
    <property type="molecule type" value="Genomic_DNA"/>
</dbReference>
<evidence type="ECO:0000313" key="2">
    <source>
        <dbReference type="Proteomes" id="UP000789405"/>
    </source>
</evidence>
<dbReference type="Proteomes" id="UP000789405">
    <property type="component" value="Unassembled WGS sequence"/>
</dbReference>